<evidence type="ECO:0000256" key="8">
    <source>
        <dbReference type="SAM" id="MobiDB-lite"/>
    </source>
</evidence>
<keyword evidence="12" id="KW-1185">Reference proteome</keyword>
<dbReference type="CDD" id="cd12148">
    <property type="entry name" value="fungal_TF_MHR"/>
    <property type="match status" value="1"/>
</dbReference>
<evidence type="ECO:0000256" key="5">
    <source>
        <dbReference type="ARBA" id="ARBA00022771"/>
    </source>
</evidence>
<keyword evidence="9" id="KW-0472">Membrane</keyword>
<evidence type="ECO:0000313" key="11">
    <source>
        <dbReference type="EMBL" id="GAD95869.1"/>
    </source>
</evidence>
<dbReference type="InterPro" id="IPR036259">
    <property type="entry name" value="MFS_trans_sf"/>
</dbReference>
<dbReference type="InterPro" id="IPR011701">
    <property type="entry name" value="MFS"/>
</dbReference>
<feature type="domain" description="Xylanolytic transcriptional activator regulatory" evidence="10">
    <location>
        <begin position="551"/>
        <end position="828"/>
    </location>
</feature>
<name>V5FEN3_BYSSN</name>
<reference evidence="12" key="1">
    <citation type="journal article" date="2014" name="Genome Announc.">
        <title>Draft genome sequence of the formaldehyde-resistant fungus Byssochlamys spectabilis No. 5 (anamorph Paecilomyces variotii No. 5) (NBRC109023).</title>
        <authorList>
            <person name="Oka T."/>
            <person name="Ekino K."/>
            <person name="Fukuda K."/>
            <person name="Nomura Y."/>
        </authorList>
    </citation>
    <scope>NUCLEOTIDE SEQUENCE [LARGE SCALE GENOMIC DNA]</scope>
    <source>
        <strain evidence="12">No. 5 / NBRC 109023</strain>
    </source>
</reference>
<feature type="transmembrane region" description="Helical" evidence="9">
    <location>
        <begin position="71"/>
        <end position="92"/>
    </location>
</feature>
<dbReference type="Proteomes" id="UP000018001">
    <property type="component" value="Unassembled WGS sequence"/>
</dbReference>
<dbReference type="GO" id="GO:0016020">
    <property type="term" value="C:membrane"/>
    <property type="evidence" value="ECO:0007669"/>
    <property type="project" value="UniProtKB-SubCell"/>
</dbReference>
<comment type="caution">
    <text evidence="11">The sequence shown here is derived from an EMBL/GenBank/DDBJ whole genome shotgun (WGS) entry which is preliminary data.</text>
</comment>
<evidence type="ECO:0000256" key="2">
    <source>
        <dbReference type="ARBA" id="ARBA00004141"/>
    </source>
</evidence>
<sequence length="1027" mass="113938">MYSLYYPSDPSIRTTTYAPIVVDRHKLIIIIAAFMLNFSGCGLLFSFGIYQSLYKDMAQEKSTPFTGTSSAEISLIGSIAAALMKLGAPYVVAWCKYFSPQPVVCAGGLLYGVGSVLASFGKELWHFQLTQGLLIGVATCLSFMPSMTVPPSWFGKYRGLNTGIISAGTGIGGLVWSPILTVCIQSMGFRNTLRLTGCICTVLICASGAVLSWEPNMAAHLHEDNLKYSLVSGALKVPLPPLKIAMTRKFFAQSLNAIFQSAAYYTKEKPFQCTICSAGFARRYILTAIPSMPLTVKWVRLTAVNRDLFARHIRMKHEANETLSGEAEADLACHGESSSFSGCTPEGLQSASPSTSRIQAVQPPYDVATSHLSESTPSANQSSSHLVPAVSIQFGLQQRSSAMPPFAAPVTTLDLPPAQHTDSFGDFDSFIDSINGTYSDGISSFYVHQPLFPSPAAPLFPTLGSRTQTQRPGSSPSVSNQLHTSEPRLLDEFTSTLPSLEPFHATENRKEPWKVTQQNWETLFIEIQDFGSIIPQGFILPSRHTMTRYITTYLTGFHRHLPFIHSPTFSVAKCPLELLLAMATIGAISAFDTNNATMLFRTTLTISQERIRQRKEQRHNMMFLAEVAPSEQSHRFDPLPLAQALLILMAMATWGNSEAIFDEAVGIQNILVNFVRTERLLESQVSEGSTWVSWVQEERSRRTVAIIFCFLIFHTIIYDIPPSILSSELNIRLPSREKDWEAQTEGEWQQARRKHGTEPQFQEMLASLFSPQTRMTQDNCSSLGGYTMILALIQHIYFLRMAAKRRPEGEQGISSADMAEVEQALKNWQSGWNQDPESFLGPGSPLGPISFNSTALLRMAYIRLNVDLGSWCALKTHIPQDIAMSIYRSPPLATNPRLSRAVLYSAHALSIPVKIGINIVTHNQAFSWSLQHSLCALECAFIISKWLIAIQPNVAERTVDAEDARLYAYIVDMVNEAEDWGEMRPISSNLCSRVVRIWARIFSGTAHWNVVRLIGKILDIYAQILEI</sequence>
<evidence type="ECO:0000256" key="4">
    <source>
        <dbReference type="ARBA" id="ARBA00022737"/>
    </source>
</evidence>
<organism evidence="11 12">
    <name type="scientific">Byssochlamys spectabilis (strain No. 5 / NBRC 109023)</name>
    <name type="common">Paecilomyces variotii</name>
    <dbReference type="NCBI Taxonomy" id="1356009"/>
    <lineage>
        <taxon>Eukaryota</taxon>
        <taxon>Fungi</taxon>
        <taxon>Dikarya</taxon>
        <taxon>Ascomycota</taxon>
        <taxon>Pezizomycotina</taxon>
        <taxon>Eurotiomycetes</taxon>
        <taxon>Eurotiomycetidae</taxon>
        <taxon>Eurotiales</taxon>
        <taxon>Thermoascaceae</taxon>
        <taxon>Paecilomyces</taxon>
    </lineage>
</organism>
<feature type="transmembrane region" description="Helical" evidence="9">
    <location>
        <begin position="160"/>
        <end position="183"/>
    </location>
</feature>
<feature type="transmembrane region" description="Helical" evidence="9">
    <location>
        <begin position="132"/>
        <end position="154"/>
    </location>
</feature>
<dbReference type="GO" id="GO:0022857">
    <property type="term" value="F:transmembrane transporter activity"/>
    <property type="evidence" value="ECO:0007669"/>
    <property type="project" value="InterPro"/>
</dbReference>
<dbReference type="EMBL" id="BAUL01000142">
    <property type="protein sequence ID" value="GAD95869.1"/>
    <property type="molecule type" value="Genomic_DNA"/>
</dbReference>
<keyword evidence="5" id="KW-0863">Zinc-finger</keyword>
<accession>V5FEN3</accession>
<evidence type="ECO:0000256" key="9">
    <source>
        <dbReference type="SAM" id="Phobius"/>
    </source>
</evidence>
<feature type="compositionally biased region" description="Polar residues" evidence="8">
    <location>
        <begin position="464"/>
        <end position="483"/>
    </location>
</feature>
<dbReference type="Gene3D" id="1.20.1250.20">
    <property type="entry name" value="MFS general substrate transporter like domains"/>
    <property type="match status" value="1"/>
</dbReference>
<dbReference type="HOGENOM" id="CLU_007784_1_0_1"/>
<evidence type="ECO:0000256" key="1">
    <source>
        <dbReference type="ARBA" id="ARBA00004123"/>
    </source>
</evidence>
<keyword evidence="6" id="KW-0862">Zinc</keyword>
<evidence type="ECO:0000259" key="10">
    <source>
        <dbReference type="Pfam" id="PF04082"/>
    </source>
</evidence>
<proteinExistence type="predicted"/>
<dbReference type="SUPFAM" id="SSF103473">
    <property type="entry name" value="MFS general substrate transporter"/>
    <property type="match status" value="1"/>
</dbReference>
<dbReference type="GO" id="GO:0000981">
    <property type="term" value="F:DNA-binding transcription factor activity, RNA polymerase II-specific"/>
    <property type="evidence" value="ECO:0007669"/>
    <property type="project" value="InterPro"/>
</dbReference>
<dbReference type="GO" id="GO:0000978">
    <property type="term" value="F:RNA polymerase II cis-regulatory region sequence-specific DNA binding"/>
    <property type="evidence" value="ECO:0007669"/>
    <property type="project" value="InterPro"/>
</dbReference>
<keyword evidence="9" id="KW-1133">Transmembrane helix</keyword>
<evidence type="ECO:0000313" key="12">
    <source>
        <dbReference type="Proteomes" id="UP000018001"/>
    </source>
</evidence>
<feature type="transmembrane region" description="Helical" evidence="9">
    <location>
        <begin position="98"/>
        <end position="120"/>
    </location>
</feature>
<dbReference type="GO" id="GO:0000785">
    <property type="term" value="C:chromatin"/>
    <property type="evidence" value="ECO:0007669"/>
    <property type="project" value="TreeGrafter"/>
</dbReference>
<evidence type="ECO:0000256" key="3">
    <source>
        <dbReference type="ARBA" id="ARBA00022723"/>
    </source>
</evidence>
<keyword evidence="4" id="KW-0677">Repeat</keyword>
<feature type="transmembrane region" description="Helical" evidence="9">
    <location>
        <begin position="27"/>
        <end position="50"/>
    </location>
</feature>
<keyword evidence="7" id="KW-0539">Nucleus</keyword>
<dbReference type="InterPro" id="IPR007219">
    <property type="entry name" value="XnlR_reg_dom"/>
</dbReference>
<dbReference type="GO" id="GO:0006351">
    <property type="term" value="P:DNA-templated transcription"/>
    <property type="evidence" value="ECO:0007669"/>
    <property type="project" value="InterPro"/>
</dbReference>
<evidence type="ECO:0000256" key="7">
    <source>
        <dbReference type="ARBA" id="ARBA00023242"/>
    </source>
</evidence>
<dbReference type="Pfam" id="PF04082">
    <property type="entry name" value="Fungal_trans"/>
    <property type="match status" value="1"/>
</dbReference>
<dbReference type="Pfam" id="PF07690">
    <property type="entry name" value="MFS_1"/>
    <property type="match status" value="1"/>
</dbReference>
<gene>
    <name evidence="11" type="ORF">PVAR5_4517</name>
</gene>
<evidence type="ECO:0000256" key="6">
    <source>
        <dbReference type="ARBA" id="ARBA00022833"/>
    </source>
</evidence>
<dbReference type="GO" id="GO:0008270">
    <property type="term" value="F:zinc ion binding"/>
    <property type="evidence" value="ECO:0007669"/>
    <property type="project" value="UniProtKB-KW"/>
</dbReference>
<feature type="transmembrane region" description="Helical" evidence="9">
    <location>
        <begin position="195"/>
        <end position="213"/>
    </location>
</feature>
<keyword evidence="9" id="KW-0812">Transmembrane</keyword>
<dbReference type="AlphaFoldDB" id="V5FEN3"/>
<comment type="subcellular location">
    <subcellularLocation>
        <location evidence="2">Membrane</location>
        <topology evidence="2">Multi-pass membrane protein</topology>
    </subcellularLocation>
    <subcellularLocation>
        <location evidence="1">Nucleus</location>
    </subcellularLocation>
</comment>
<dbReference type="GO" id="GO:0005634">
    <property type="term" value="C:nucleus"/>
    <property type="evidence" value="ECO:0007669"/>
    <property type="project" value="UniProtKB-SubCell"/>
</dbReference>
<dbReference type="PANTHER" id="PTHR40626:SF10">
    <property type="entry name" value="C2H2-TYPE DOMAIN-CONTAINING PROTEIN"/>
    <property type="match status" value="1"/>
</dbReference>
<dbReference type="PANTHER" id="PTHR40626">
    <property type="entry name" value="MIP31509P"/>
    <property type="match status" value="1"/>
</dbReference>
<dbReference type="InParanoid" id="V5FEN3"/>
<protein>
    <recommendedName>
        <fullName evidence="10">Xylanolytic transcriptional activator regulatory domain-containing protein</fullName>
    </recommendedName>
</protein>
<feature type="region of interest" description="Disordered" evidence="8">
    <location>
        <begin position="459"/>
        <end position="483"/>
    </location>
</feature>
<dbReference type="InterPro" id="IPR051059">
    <property type="entry name" value="VerF-like"/>
</dbReference>
<keyword evidence="3" id="KW-0479">Metal-binding</keyword>
<dbReference type="eggNOG" id="KOG2504">
    <property type="taxonomic scope" value="Eukaryota"/>
</dbReference>
<dbReference type="OrthoDB" id="654211at2759"/>